<dbReference type="EMBL" id="LXHQ01000010">
    <property type="protein sequence ID" value="OAV27670.1"/>
    <property type="molecule type" value="Genomic_DNA"/>
</dbReference>
<dbReference type="RefSeq" id="WP_064602197.1">
    <property type="nucleotide sequence ID" value="NZ_JAABLA010000023.1"/>
</dbReference>
<dbReference type="Proteomes" id="UP000078295">
    <property type="component" value="Unassembled WGS sequence"/>
</dbReference>
<comment type="caution">
    <text evidence="1">The sequence shown here is derived from an EMBL/GenBank/DDBJ whole genome shotgun (WGS) entry which is preliminary data.</text>
</comment>
<name>A0A198X4U2_MORCA</name>
<sequence>MSNIAHKLAAGLTGCVSAAAKKQDCQAGAVGSIIGEMVGDWLVTEKLKQIIESGEIKLGSDEYNKLLNTAQVDVNDLGELKITGDLWKTLPDDRQTIIVRPTTYMLILIKIK</sequence>
<dbReference type="OrthoDB" id="6647264at2"/>
<accession>A0A198X4U2</accession>
<protein>
    <submittedName>
        <fullName evidence="1">Uncharacterized protein</fullName>
    </submittedName>
</protein>
<evidence type="ECO:0000313" key="2">
    <source>
        <dbReference type="Proteomes" id="UP000078295"/>
    </source>
</evidence>
<organism evidence="1 2">
    <name type="scientific">Moraxella catarrhalis</name>
    <name type="common">Branhamella catarrhalis</name>
    <dbReference type="NCBI Taxonomy" id="480"/>
    <lineage>
        <taxon>Bacteria</taxon>
        <taxon>Pseudomonadati</taxon>
        <taxon>Pseudomonadota</taxon>
        <taxon>Gammaproteobacteria</taxon>
        <taxon>Moraxellales</taxon>
        <taxon>Moraxellaceae</taxon>
        <taxon>Moraxella</taxon>
    </lineage>
</organism>
<dbReference type="AlphaFoldDB" id="A0A198X4U2"/>
<proteinExistence type="predicted"/>
<gene>
    <name evidence="1" type="ORF">AO370_0295</name>
</gene>
<evidence type="ECO:0000313" key="1">
    <source>
        <dbReference type="EMBL" id="OAV27670.1"/>
    </source>
</evidence>
<reference evidence="1 2" key="1">
    <citation type="journal article" date="2016" name="Genome Biol. Evol.">
        <title>Comparative Genomic Analyses of the Moraxella catarrhalis Serosensitive and Seroresistant Lineages Demonstrate Their Independent Evolution.</title>
        <authorList>
            <person name="Earl J.P."/>
            <person name="de Vries S.P."/>
            <person name="Ahmed A."/>
            <person name="Powell E."/>
            <person name="Schultz M.P."/>
            <person name="Hermans P.W."/>
            <person name="Hill D.J."/>
            <person name="Zhou Z."/>
            <person name="Constantinidou C.I."/>
            <person name="Hu F.Z."/>
            <person name="Bootsma H.J."/>
            <person name="Ehrlich G.D."/>
        </authorList>
    </citation>
    <scope>NUCLEOTIDE SEQUENCE [LARGE SCALE GENOMIC DNA]</scope>
    <source>
        <strain evidence="1 2">F23</strain>
    </source>
</reference>